<dbReference type="EMBL" id="BMQA01000019">
    <property type="protein sequence ID" value="GGJ35404.1"/>
    <property type="molecule type" value="Genomic_DNA"/>
</dbReference>
<proteinExistence type="predicted"/>
<dbReference type="RefSeq" id="WP_189313787.1">
    <property type="nucleotide sequence ID" value="NZ_BMQA01000019.1"/>
</dbReference>
<keyword evidence="2" id="KW-1185">Reference proteome</keyword>
<dbReference type="Gene3D" id="3.10.129.10">
    <property type="entry name" value="Hotdog Thioesterase"/>
    <property type="match status" value="1"/>
</dbReference>
<reference evidence="1" key="2">
    <citation type="submission" date="2020-09" db="EMBL/GenBank/DDBJ databases">
        <authorList>
            <person name="Sun Q."/>
            <person name="Ohkuma M."/>
        </authorList>
    </citation>
    <scope>NUCLEOTIDE SEQUENCE</scope>
    <source>
        <strain evidence="1">JCM 3086</strain>
    </source>
</reference>
<accession>A0A917KY37</accession>
<sequence>MTEEELGAIVGRPLPGGEYVIEPYVDWLLNDVVGGVVDGHWAHPLFAYMATARGKGVTWDEVFEICGATAADGPMFGEHETELLRPLEVGEKVKVSGRFTSAVRKDGRRTGVFDVIGFEVELRGADGALAARTRNSIVFPRRSAA</sequence>
<protein>
    <recommendedName>
        <fullName evidence="3">N-terminal of MaoC-like dehydratase domain-containing protein</fullName>
    </recommendedName>
</protein>
<dbReference type="Proteomes" id="UP000657574">
    <property type="component" value="Unassembled WGS sequence"/>
</dbReference>
<name>A0A917KY37_9ACTN</name>
<evidence type="ECO:0000313" key="1">
    <source>
        <dbReference type="EMBL" id="GGJ35404.1"/>
    </source>
</evidence>
<dbReference type="SUPFAM" id="SSF54637">
    <property type="entry name" value="Thioesterase/thiol ester dehydrase-isomerase"/>
    <property type="match status" value="1"/>
</dbReference>
<organism evidence="1 2">
    <name type="scientific">Streptomyces brasiliensis</name>
    <dbReference type="NCBI Taxonomy" id="1954"/>
    <lineage>
        <taxon>Bacteria</taxon>
        <taxon>Bacillati</taxon>
        <taxon>Actinomycetota</taxon>
        <taxon>Actinomycetes</taxon>
        <taxon>Kitasatosporales</taxon>
        <taxon>Streptomycetaceae</taxon>
        <taxon>Streptomyces</taxon>
    </lineage>
</organism>
<evidence type="ECO:0008006" key="3">
    <source>
        <dbReference type="Google" id="ProtNLM"/>
    </source>
</evidence>
<comment type="caution">
    <text evidence="1">The sequence shown here is derived from an EMBL/GenBank/DDBJ whole genome shotgun (WGS) entry which is preliminary data.</text>
</comment>
<dbReference type="AlphaFoldDB" id="A0A917KY37"/>
<gene>
    <name evidence="1" type="ORF">GCM10010121_053290</name>
</gene>
<evidence type="ECO:0000313" key="2">
    <source>
        <dbReference type="Proteomes" id="UP000657574"/>
    </source>
</evidence>
<reference evidence="1" key="1">
    <citation type="journal article" date="2014" name="Int. J. Syst. Evol. Microbiol.">
        <title>Complete genome sequence of Corynebacterium casei LMG S-19264T (=DSM 44701T), isolated from a smear-ripened cheese.</title>
        <authorList>
            <consortium name="US DOE Joint Genome Institute (JGI-PGF)"/>
            <person name="Walter F."/>
            <person name="Albersmeier A."/>
            <person name="Kalinowski J."/>
            <person name="Ruckert C."/>
        </authorList>
    </citation>
    <scope>NUCLEOTIDE SEQUENCE</scope>
    <source>
        <strain evidence="1">JCM 3086</strain>
    </source>
</reference>
<dbReference type="InterPro" id="IPR029069">
    <property type="entry name" value="HotDog_dom_sf"/>
</dbReference>